<feature type="non-terminal residue" evidence="3">
    <location>
        <position position="1"/>
    </location>
</feature>
<protein>
    <submittedName>
        <fullName evidence="3">DUF4352 domain-containing protein</fullName>
    </submittedName>
</protein>
<dbReference type="Pfam" id="PF11611">
    <property type="entry name" value="DUF4352"/>
    <property type="match status" value="1"/>
</dbReference>
<dbReference type="InterPro" id="IPR029051">
    <property type="entry name" value="DUF4352"/>
</dbReference>
<evidence type="ECO:0000313" key="3">
    <source>
        <dbReference type="EMBL" id="TDB93217.1"/>
    </source>
</evidence>
<evidence type="ECO:0000313" key="4">
    <source>
        <dbReference type="Proteomes" id="UP000295626"/>
    </source>
</evidence>
<evidence type="ECO:0000256" key="1">
    <source>
        <dbReference type="ARBA" id="ARBA00022729"/>
    </source>
</evidence>
<evidence type="ECO:0000259" key="2">
    <source>
        <dbReference type="Pfam" id="PF11611"/>
    </source>
</evidence>
<dbReference type="InterPro" id="IPR029050">
    <property type="entry name" value="Immunoprotect_excell_Ig-like"/>
</dbReference>
<reference evidence="3 4" key="1">
    <citation type="submission" date="2019-02" db="EMBL/GenBank/DDBJ databases">
        <title>Draft genome sequences of novel Actinobacteria.</title>
        <authorList>
            <person name="Sahin N."/>
            <person name="Ay H."/>
            <person name="Saygin H."/>
        </authorList>
    </citation>
    <scope>NUCLEOTIDE SEQUENCE [LARGE SCALE GENOMIC DNA]</scope>
    <source>
        <strain evidence="3 4">JCM 30529</strain>
    </source>
</reference>
<dbReference type="Proteomes" id="UP000295626">
    <property type="component" value="Unassembled WGS sequence"/>
</dbReference>
<dbReference type="Gene3D" id="2.60.40.1240">
    <property type="match status" value="1"/>
</dbReference>
<name>A0ABY2DIF7_9ACTN</name>
<gene>
    <name evidence="3" type="ORF">E1091_12110</name>
</gene>
<organism evidence="3 4">
    <name type="scientific">Micromonospora fluostatini</name>
    <dbReference type="NCBI Taxonomy" id="1629071"/>
    <lineage>
        <taxon>Bacteria</taxon>
        <taxon>Bacillati</taxon>
        <taxon>Actinomycetota</taxon>
        <taxon>Actinomycetes</taxon>
        <taxon>Micromonosporales</taxon>
        <taxon>Micromonosporaceae</taxon>
        <taxon>Micromonospora</taxon>
    </lineage>
</organism>
<feature type="domain" description="DUF4352" evidence="2">
    <location>
        <begin position="15"/>
        <end position="120"/>
    </location>
</feature>
<keyword evidence="1" id="KW-0732">Signal</keyword>
<keyword evidence="4" id="KW-1185">Reference proteome</keyword>
<accession>A0ABY2DIF7</accession>
<sequence>PRPDEAGDTLVLTDDDGVLEITVTKFSSTDKACRSFSGPPSKGLYLIAEVEAEVTKGTSSINPIYFEWVAEDGTTTNGLAGIIAGCGDSLASGNNLPAGTKRSGVVVFNVADDDGVLEYNHRFRSAGSWRP</sequence>
<comment type="caution">
    <text evidence="3">The sequence shown here is derived from an EMBL/GenBank/DDBJ whole genome shotgun (WGS) entry which is preliminary data.</text>
</comment>
<dbReference type="EMBL" id="SMKE01000418">
    <property type="protein sequence ID" value="TDB93217.1"/>
    <property type="molecule type" value="Genomic_DNA"/>
</dbReference>
<proteinExistence type="predicted"/>